<name>A0A2N5TYJ0_9BASI</name>
<protein>
    <submittedName>
        <fullName evidence="2">Uncharacterized protein</fullName>
    </submittedName>
</protein>
<evidence type="ECO:0000313" key="2">
    <source>
        <dbReference type="EMBL" id="PLW30534.1"/>
    </source>
</evidence>
<dbReference type="EMBL" id="PGCI01000295">
    <property type="protein sequence ID" value="PLW30534.1"/>
    <property type="molecule type" value="Genomic_DNA"/>
</dbReference>
<sequence length="293" mass="32354">MVKGWLEAVAGVLGKVSVCSELRPKGSNGIAGRALFDPRAAFGHIAGAALAHYRLQLASQARQFCIAAMAEADAVGIRHGDGKVHRRCTVAGVPLSNTLLTLLSAFLSDQTDNFKAEHLPVGWPVNHIASQSVLVLIRVLLKNEKGNLHNLLLTNIKEVNCRPIDGPVPSLINLLLIHVYNSTAKIQIVYIRLEVVHHFLNPDPASNLTQWDLIDSNLEHIQRQSDLFRNAFARLVFQKDREIFGEQEFSAIPRKAIVLPSDDKLHEEMSRAARAHPSSAKPIHELADHDLFV</sequence>
<proteinExistence type="predicted"/>
<dbReference type="Proteomes" id="UP000235392">
    <property type="component" value="Unassembled WGS sequence"/>
</dbReference>
<accession>A0A2N5TYJ0</accession>
<evidence type="ECO:0000313" key="3">
    <source>
        <dbReference type="Proteomes" id="UP000235392"/>
    </source>
</evidence>
<gene>
    <name evidence="2" type="ORF">PCASD_22083</name>
    <name evidence="1" type="ORF">PCASD_24774</name>
</gene>
<comment type="caution">
    <text evidence="2">The sequence shown here is derived from an EMBL/GenBank/DDBJ whole genome shotgun (WGS) entry which is preliminary data.</text>
</comment>
<dbReference type="AlphaFoldDB" id="A0A2N5TYJ0"/>
<dbReference type="EMBL" id="PGCI01000913">
    <property type="protein sequence ID" value="PLW11674.1"/>
    <property type="molecule type" value="Genomic_DNA"/>
</dbReference>
<organism evidence="2 3">
    <name type="scientific">Puccinia coronata f. sp. avenae</name>
    <dbReference type="NCBI Taxonomy" id="200324"/>
    <lineage>
        <taxon>Eukaryota</taxon>
        <taxon>Fungi</taxon>
        <taxon>Dikarya</taxon>
        <taxon>Basidiomycota</taxon>
        <taxon>Pucciniomycotina</taxon>
        <taxon>Pucciniomycetes</taxon>
        <taxon>Pucciniales</taxon>
        <taxon>Pucciniaceae</taxon>
        <taxon>Puccinia</taxon>
    </lineage>
</organism>
<reference evidence="2 3" key="1">
    <citation type="submission" date="2017-11" db="EMBL/GenBank/DDBJ databases">
        <title>De novo assembly and phasing of dikaryotic genomes from two isolates of Puccinia coronata f. sp. avenae, the causal agent of oat crown rust.</title>
        <authorList>
            <person name="Miller M.E."/>
            <person name="Zhang Y."/>
            <person name="Omidvar V."/>
            <person name="Sperschneider J."/>
            <person name="Schwessinger B."/>
            <person name="Raley C."/>
            <person name="Palmer J.M."/>
            <person name="Garnica D."/>
            <person name="Upadhyaya N."/>
            <person name="Rathjen J."/>
            <person name="Taylor J.M."/>
            <person name="Park R.F."/>
            <person name="Dodds P.N."/>
            <person name="Hirsch C.D."/>
            <person name="Kianian S.F."/>
            <person name="Figueroa M."/>
        </authorList>
    </citation>
    <scope>NUCLEOTIDE SEQUENCE [LARGE SCALE GENOMIC DNA]</scope>
    <source>
        <strain evidence="2">12SD80</strain>
    </source>
</reference>
<evidence type="ECO:0000313" key="1">
    <source>
        <dbReference type="EMBL" id="PLW11674.1"/>
    </source>
</evidence>